<dbReference type="Gene3D" id="3.40.50.300">
    <property type="entry name" value="P-loop containing nucleotide triphosphate hydrolases"/>
    <property type="match status" value="2"/>
</dbReference>
<dbReference type="InterPro" id="IPR027417">
    <property type="entry name" value="P-loop_NTPase"/>
</dbReference>
<keyword evidence="3" id="KW-0813">Transport</keyword>
<dbReference type="SUPFAM" id="SSF50692">
    <property type="entry name" value="ADC-like"/>
    <property type="match status" value="1"/>
</dbReference>
<dbReference type="EMBL" id="KN846954">
    <property type="protein sequence ID" value="KIV78429.1"/>
    <property type="molecule type" value="Genomic_DNA"/>
</dbReference>
<feature type="region of interest" description="Disordered" evidence="13">
    <location>
        <begin position="1209"/>
        <end position="1229"/>
    </location>
</feature>
<dbReference type="GO" id="GO:0005524">
    <property type="term" value="F:ATP binding"/>
    <property type="evidence" value="ECO:0007669"/>
    <property type="project" value="UniProtKB-KW"/>
</dbReference>
<dbReference type="CDD" id="cd19526">
    <property type="entry name" value="RecA-like_PEX1_r2"/>
    <property type="match status" value="1"/>
</dbReference>
<evidence type="ECO:0000256" key="12">
    <source>
        <dbReference type="ARBA" id="ARBA00048778"/>
    </source>
</evidence>
<dbReference type="InterPro" id="IPR015342">
    <property type="entry name" value="PEX1-N_C-lobe"/>
</dbReference>
<feature type="domain" description="AAA+ ATPase" evidence="14">
    <location>
        <begin position="864"/>
        <end position="1000"/>
    </location>
</feature>
<gene>
    <name evidence="15" type="ORF">PV11_10149</name>
</gene>
<evidence type="ECO:0000256" key="9">
    <source>
        <dbReference type="ARBA" id="ARBA00023136"/>
    </source>
</evidence>
<evidence type="ECO:0000256" key="3">
    <source>
        <dbReference type="ARBA" id="ARBA00022448"/>
    </source>
</evidence>
<feature type="compositionally biased region" description="Low complexity" evidence="13">
    <location>
        <begin position="1148"/>
        <end position="1157"/>
    </location>
</feature>
<dbReference type="GO" id="GO:0016887">
    <property type="term" value="F:ATP hydrolysis activity"/>
    <property type="evidence" value="ECO:0007669"/>
    <property type="project" value="InterPro"/>
</dbReference>
<dbReference type="HOGENOM" id="CLU_000688_1_0_1"/>
<evidence type="ECO:0000256" key="2">
    <source>
        <dbReference type="ARBA" id="ARBA00006914"/>
    </source>
</evidence>
<dbReference type="InterPro" id="IPR003959">
    <property type="entry name" value="ATPase_AAA_core"/>
</dbReference>
<dbReference type="InterPro" id="IPR041569">
    <property type="entry name" value="AAA_lid_3"/>
</dbReference>
<proteinExistence type="inferred from homology"/>
<evidence type="ECO:0000256" key="6">
    <source>
        <dbReference type="ARBA" id="ARBA00022801"/>
    </source>
</evidence>
<dbReference type="PANTHER" id="PTHR23077">
    <property type="entry name" value="AAA-FAMILY ATPASE"/>
    <property type="match status" value="1"/>
</dbReference>
<dbReference type="GO" id="GO:0005829">
    <property type="term" value="C:cytosol"/>
    <property type="evidence" value="ECO:0007669"/>
    <property type="project" value="TreeGrafter"/>
</dbReference>
<evidence type="ECO:0000313" key="16">
    <source>
        <dbReference type="Proteomes" id="UP000053599"/>
    </source>
</evidence>
<dbReference type="AlphaFoldDB" id="A0A0D1YC59"/>
<dbReference type="PROSITE" id="PS00674">
    <property type="entry name" value="AAA"/>
    <property type="match status" value="1"/>
</dbReference>
<protein>
    <recommendedName>
        <fullName evidence="11">Peroxisomal ATPase PEX1</fullName>
    </recommendedName>
    <alternativeName>
        <fullName evidence="10">Peroxin-1</fullName>
    </alternativeName>
</protein>
<dbReference type="Pfam" id="PF09262">
    <property type="entry name" value="PEX-1N"/>
    <property type="match status" value="1"/>
</dbReference>
<evidence type="ECO:0000256" key="4">
    <source>
        <dbReference type="ARBA" id="ARBA00022593"/>
    </source>
</evidence>
<dbReference type="SMART" id="SM00382">
    <property type="entry name" value="AAA"/>
    <property type="match status" value="2"/>
</dbReference>
<keyword evidence="5" id="KW-0547">Nucleotide-binding</keyword>
<organism evidence="15 16">
    <name type="scientific">Exophiala sideris</name>
    <dbReference type="NCBI Taxonomy" id="1016849"/>
    <lineage>
        <taxon>Eukaryota</taxon>
        <taxon>Fungi</taxon>
        <taxon>Dikarya</taxon>
        <taxon>Ascomycota</taxon>
        <taxon>Pezizomycotina</taxon>
        <taxon>Eurotiomycetes</taxon>
        <taxon>Chaetothyriomycetidae</taxon>
        <taxon>Chaetothyriales</taxon>
        <taxon>Herpotrichiellaceae</taxon>
        <taxon>Exophiala</taxon>
    </lineage>
</organism>
<dbReference type="CDD" id="cd00009">
    <property type="entry name" value="AAA"/>
    <property type="match status" value="1"/>
</dbReference>
<dbReference type="GO" id="GO:0005778">
    <property type="term" value="C:peroxisomal membrane"/>
    <property type="evidence" value="ECO:0007669"/>
    <property type="project" value="TreeGrafter"/>
</dbReference>
<dbReference type="InterPro" id="IPR050168">
    <property type="entry name" value="AAA_ATPase_domain"/>
</dbReference>
<dbReference type="Gene3D" id="1.10.8.60">
    <property type="match status" value="2"/>
</dbReference>
<keyword evidence="4" id="KW-0962">Peroxisome biogenesis</keyword>
<dbReference type="Pfam" id="PF00004">
    <property type="entry name" value="AAA"/>
    <property type="match status" value="2"/>
</dbReference>
<feature type="region of interest" description="Disordered" evidence="13">
    <location>
        <begin position="216"/>
        <end position="251"/>
    </location>
</feature>
<dbReference type="Proteomes" id="UP000053599">
    <property type="component" value="Unassembled WGS sequence"/>
</dbReference>
<comment type="subcellular location">
    <subcellularLocation>
        <location evidence="1">Membrane</location>
    </subcellularLocation>
</comment>
<dbReference type="InterPro" id="IPR029067">
    <property type="entry name" value="CDC48_domain_2-like_sf"/>
</dbReference>
<evidence type="ECO:0000256" key="10">
    <source>
        <dbReference type="ARBA" id="ARBA00032509"/>
    </source>
</evidence>
<keyword evidence="6" id="KW-0378">Hydrolase</keyword>
<keyword evidence="7" id="KW-0067">ATP-binding</keyword>
<evidence type="ECO:0000256" key="5">
    <source>
        <dbReference type="ARBA" id="ARBA00022741"/>
    </source>
</evidence>
<accession>A0A0D1YC59</accession>
<feature type="domain" description="AAA+ ATPase" evidence="14">
    <location>
        <begin position="541"/>
        <end position="692"/>
    </location>
</feature>
<evidence type="ECO:0000259" key="14">
    <source>
        <dbReference type="SMART" id="SM00382"/>
    </source>
</evidence>
<evidence type="ECO:0000256" key="8">
    <source>
        <dbReference type="ARBA" id="ARBA00022927"/>
    </source>
</evidence>
<evidence type="ECO:0000256" key="1">
    <source>
        <dbReference type="ARBA" id="ARBA00004370"/>
    </source>
</evidence>
<dbReference type="InterPro" id="IPR003960">
    <property type="entry name" value="ATPase_AAA_CS"/>
</dbReference>
<dbReference type="InterPro" id="IPR009010">
    <property type="entry name" value="Asp_de-COase-like_dom_sf"/>
</dbReference>
<dbReference type="Pfam" id="PF17862">
    <property type="entry name" value="AAA_lid_3"/>
    <property type="match status" value="1"/>
</dbReference>
<dbReference type="FunFam" id="3.40.50.300:FF:000149">
    <property type="entry name" value="Nuclear valosin-containing protein-like"/>
    <property type="match status" value="1"/>
</dbReference>
<feature type="region of interest" description="Disordered" evidence="13">
    <location>
        <begin position="710"/>
        <end position="749"/>
    </location>
</feature>
<evidence type="ECO:0000256" key="13">
    <source>
        <dbReference type="SAM" id="MobiDB-lite"/>
    </source>
</evidence>
<dbReference type="Gene3D" id="2.40.40.20">
    <property type="match status" value="1"/>
</dbReference>
<name>A0A0D1YC59_9EURO</name>
<evidence type="ECO:0000313" key="15">
    <source>
        <dbReference type="EMBL" id="KIV78429.1"/>
    </source>
</evidence>
<dbReference type="PANTHER" id="PTHR23077:SF12">
    <property type="entry name" value="PEROXISOMAL ATPASE PEX1"/>
    <property type="match status" value="1"/>
</dbReference>
<evidence type="ECO:0000256" key="11">
    <source>
        <dbReference type="ARBA" id="ARBA00034532"/>
    </source>
</evidence>
<reference evidence="15 16" key="1">
    <citation type="submission" date="2015-01" db="EMBL/GenBank/DDBJ databases">
        <title>The Genome Sequence of Exophiala sideris CBS121828.</title>
        <authorList>
            <consortium name="The Broad Institute Genomics Platform"/>
            <person name="Cuomo C."/>
            <person name="de Hoog S."/>
            <person name="Gorbushina A."/>
            <person name="Stielow B."/>
            <person name="Teixiera M."/>
            <person name="Abouelleil A."/>
            <person name="Chapman S.B."/>
            <person name="Priest M."/>
            <person name="Young S.K."/>
            <person name="Wortman J."/>
            <person name="Nusbaum C."/>
            <person name="Birren B."/>
        </authorList>
    </citation>
    <scope>NUCLEOTIDE SEQUENCE [LARGE SCALE GENOMIC DNA]</scope>
    <source>
        <strain evidence="15 16">CBS 121828</strain>
    </source>
</reference>
<comment type="catalytic activity">
    <reaction evidence="12">
        <text>ATP + H2O = ADP + phosphate + H(+)</text>
        <dbReference type="Rhea" id="RHEA:13065"/>
        <dbReference type="ChEBI" id="CHEBI:15377"/>
        <dbReference type="ChEBI" id="CHEBI:15378"/>
        <dbReference type="ChEBI" id="CHEBI:30616"/>
        <dbReference type="ChEBI" id="CHEBI:43474"/>
        <dbReference type="ChEBI" id="CHEBI:456216"/>
    </reaction>
    <physiologicalReaction direction="left-to-right" evidence="12">
        <dbReference type="Rhea" id="RHEA:13066"/>
    </physiologicalReaction>
</comment>
<dbReference type="SUPFAM" id="SSF54585">
    <property type="entry name" value="Cdc48 domain 2-like"/>
    <property type="match status" value="1"/>
</dbReference>
<dbReference type="STRING" id="1016849.A0A0D1YC59"/>
<dbReference type="SUPFAM" id="SSF52540">
    <property type="entry name" value="P-loop containing nucleoside triphosphate hydrolases"/>
    <property type="match status" value="2"/>
</dbReference>
<dbReference type="FunFam" id="3.10.330.10:FF:000011">
    <property type="entry name" value="Peroxisome biogenesis protein peroxin 1"/>
    <property type="match status" value="1"/>
</dbReference>
<feature type="region of interest" description="Disordered" evidence="13">
    <location>
        <begin position="1135"/>
        <end position="1168"/>
    </location>
</feature>
<dbReference type="GO" id="GO:0016558">
    <property type="term" value="P:protein import into peroxisome matrix"/>
    <property type="evidence" value="ECO:0007669"/>
    <property type="project" value="TreeGrafter"/>
</dbReference>
<feature type="region of interest" description="Disordered" evidence="13">
    <location>
        <begin position="1063"/>
        <end position="1090"/>
    </location>
</feature>
<sequence length="1229" mass="132722">MAPPVRAEVTLVSLKNCLVNLPPGLIALISNANIPAQNVVVELQYRSQTLSTGAVSSGNSAGFQRSAYVGWTGMPSRSRPASVRSGGREQESQSIEIDGTFGKLLGLSEGQKVGILIHLDPPVAHSINIEPLTPADWEAIELHATFLELNLLSQIRALPNPAFSNKAAVQAETTHPLTLHLSPTSTANIIVTSLTPPIPSTSPFAKIAPDAEVIVAPKTRPRSNRSTRGETRSVASRRSGKSGVSNARGLGSRKGARSALFMRGIDRGCAHVYFPDASNATISNKLCVWLGKDVIASETLKGATWATVTILKPAGLRAQLDSTQVNQLKEEEGSEVGRPASKIVAQVLPWPNPLDDKHAVLSSSVCRMLGVEGLVGEIVRIEAAEPPLSRYSIQKFQFYPFLPSNSKKKDGLKFGGDTKAAKQAVAERLRVTFGGEESLLLGPITDGMILPQTVDGSSTASFDGGILRFRAPSSRDEERNDSCLWVLGQEQDQEFDVKDEIPRPLDLTTMFPSFAHGITAKTTQLVGVDEILKQCMSNLTLCSSVLLTGGVGSGKSSLVQNIAQQLRQDYIFNVTYFSCQKLVTDETRVSTVKETLTRLFMSASWCARLGGQSVIILDDLDKICPVETELQVGNDNGRSRQITEILCAIVRQYCSINSGVALLATAQSKDSLHNLIIGGHIVGDIIAIKAPTKEIRRDILYSLIGDKSETKNGHARNESDQSVSESSWMDPSIPSSSRPGSSSSSRQEGFRVSHNLDLLDVAGKTDGYMPADLVLLAARARSESLTRILTQTDNSDAPPTLTKADFDAALKNFTPSSLRNVTLTHSSTTFSAIGGLHATRNTLLETLLYPTKYAPIFARSPLRLRSGLLLYGYPGCGKTLLASAVAGECNLNFISVKGPEILNKYIGASEKSVRDLFERAQAAKPCVLFFDEFDSIAPKRGHDSTGVTDRVVNQMLTQMDGAEGLEGVYVLAATSRPDLIDPALLRPGRLDKSLLCDMPDMNDRLDILKAVSDKLSLTPEVANRLLSVAQRTEGFSGADLQALMYNAHLEAIHDLLGDNKAGSGDKAGKGMANGTKDVGPGRRRKRHTDKHDFIQFLYSPEEDAKAKKVLTSSATDSKSAIAAKLDELKLARKREKESLRNSYARGTSKSSSYDSSDNAGNSRDDEGGKEEVVIEWSHVEKSLATTRSSISPDERRRLAAIYREFVVGRNGEMPNGEGGREIGGRTSLM</sequence>
<feature type="compositionally biased region" description="Basic and acidic residues" evidence="13">
    <location>
        <begin position="710"/>
        <end position="719"/>
    </location>
</feature>
<dbReference type="InterPro" id="IPR003593">
    <property type="entry name" value="AAA+_ATPase"/>
</dbReference>
<evidence type="ECO:0000256" key="7">
    <source>
        <dbReference type="ARBA" id="ARBA00022840"/>
    </source>
</evidence>
<feature type="compositionally biased region" description="Low complexity" evidence="13">
    <location>
        <begin position="724"/>
        <end position="745"/>
    </location>
</feature>
<dbReference type="OrthoDB" id="2187at2759"/>
<keyword evidence="9" id="KW-0472">Membrane</keyword>
<comment type="similarity">
    <text evidence="2">Belongs to the AAA ATPase family.</text>
</comment>
<dbReference type="Gene3D" id="3.10.330.10">
    <property type="match status" value="1"/>
</dbReference>
<keyword evidence="8" id="KW-0653">Protein transport</keyword>